<dbReference type="PANTHER" id="PTHR30606">
    <property type="entry name" value="LIPID A BIOSYNTHESIS LAUROYL ACYLTRANSFERASE"/>
    <property type="match status" value="1"/>
</dbReference>
<evidence type="ECO:0000256" key="2">
    <source>
        <dbReference type="ARBA" id="ARBA00022475"/>
    </source>
</evidence>
<dbReference type="Pfam" id="PF03279">
    <property type="entry name" value="Lip_A_acyltrans"/>
    <property type="match status" value="1"/>
</dbReference>
<evidence type="ECO:0000256" key="5">
    <source>
        <dbReference type="ARBA" id="ARBA00023136"/>
    </source>
</evidence>
<dbReference type="InParanoid" id="E8QWN0"/>
<evidence type="ECO:0000256" key="6">
    <source>
        <dbReference type="ARBA" id="ARBA00023315"/>
    </source>
</evidence>
<comment type="subcellular location">
    <subcellularLocation>
        <location evidence="1">Cell inner membrane</location>
    </subcellularLocation>
</comment>
<keyword evidence="6 8" id="KW-0012">Acyltransferase</keyword>
<reference key="1">
    <citation type="submission" date="2010-11" db="EMBL/GenBank/DDBJ databases">
        <title>The complete sequence of chromosome of Isophaera pallida ATCC 43644.</title>
        <authorList>
            <consortium name="US DOE Joint Genome Institute (JGI-PGF)"/>
            <person name="Lucas S."/>
            <person name="Copeland A."/>
            <person name="Lapidus A."/>
            <person name="Bruce D."/>
            <person name="Goodwin L."/>
            <person name="Pitluck S."/>
            <person name="Kyrpides N."/>
            <person name="Mavromatis K."/>
            <person name="Pagani I."/>
            <person name="Ivanova N."/>
            <person name="Saunders E."/>
            <person name="Brettin T."/>
            <person name="Detter J.C."/>
            <person name="Han C."/>
            <person name="Tapia R."/>
            <person name="Land M."/>
            <person name="Hauser L."/>
            <person name="Markowitz V."/>
            <person name="Cheng J.-F."/>
            <person name="Hugenholtz P."/>
            <person name="Woyke T."/>
            <person name="Wu D."/>
            <person name="Eisen J.A."/>
        </authorList>
    </citation>
    <scope>NUCLEOTIDE SEQUENCE</scope>
    <source>
        <strain>ATCC 43644</strain>
    </source>
</reference>
<sequence length="370" mass="42489">MTTAHPLSAWRRRLGTSLKSKRNARGISRRLADRLVYVAVRCLVMVVQALPIEAAYQLADALAWLAYRVDRRHRVVGLENLEKAFGDQYEVEQREAIIRATYRHFCRMVVELMLIPRKLRLESWRDFIVPKGHAAAIEELLDSDRPVIVLTGHYGNWEMAGYLFGVYGFPCHAVARPLDNPDLDRFLRRFRERTGGKLIPKKGGYEQMVEVLQNRGCLAILADQDAGQNGLFVEFFGRPASTHKAIALLAIEHRASVVVGYARRIGPGFRYEVGVEEILKPEDWDNWDDPVTALTQRYTHALERIIRRDPTQYLWLHRRWKHAPQPRGRRVRPRERPSTHRADEAATSTTPTLHTDVGANLAVNFPHQPS</sequence>
<gene>
    <name evidence="8" type="ordered locus">Isop_1337</name>
</gene>
<dbReference type="eggNOG" id="COG1560">
    <property type="taxonomic scope" value="Bacteria"/>
</dbReference>
<dbReference type="GO" id="GO:0016746">
    <property type="term" value="F:acyltransferase activity"/>
    <property type="evidence" value="ECO:0007669"/>
    <property type="project" value="UniProtKB-KW"/>
</dbReference>
<feature type="compositionally biased region" description="Basic and acidic residues" evidence="7">
    <location>
        <begin position="334"/>
        <end position="344"/>
    </location>
</feature>
<name>E8QWN0_ISOPI</name>
<evidence type="ECO:0000256" key="1">
    <source>
        <dbReference type="ARBA" id="ARBA00004533"/>
    </source>
</evidence>
<keyword evidence="5" id="KW-0472">Membrane</keyword>
<dbReference type="CDD" id="cd07984">
    <property type="entry name" value="LPLAT_LABLAT-like"/>
    <property type="match status" value="1"/>
</dbReference>
<dbReference type="FunCoup" id="E8QWN0">
    <property type="interactions" value="184"/>
</dbReference>
<dbReference type="AlphaFoldDB" id="E8QWN0"/>
<dbReference type="GO" id="GO:0009247">
    <property type="term" value="P:glycolipid biosynthetic process"/>
    <property type="evidence" value="ECO:0007669"/>
    <property type="project" value="UniProtKB-ARBA"/>
</dbReference>
<keyword evidence="3" id="KW-0997">Cell inner membrane</keyword>
<accession>E8QWN0</accession>
<evidence type="ECO:0000256" key="7">
    <source>
        <dbReference type="SAM" id="MobiDB-lite"/>
    </source>
</evidence>
<evidence type="ECO:0000313" key="8">
    <source>
        <dbReference type="EMBL" id="ADV61922.1"/>
    </source>
</evidence>
<dbReference type="RefSeq" id="WP_013564210.1">
    <property type="nucleotide sequence ID" value="NC_014962.1"/>
</dbReference>
<dbReference type="KEGG" id="ipa:Isop_1337"/>
<dbReference type="STRING" id="575540.Isop_1337"/>
<evidence type="ECO:0000256" key="3">
    <source>
        <dbReference type="ARBA" id="ARBA00022519"/>
    </source>
</evidence>
<organism evidence="8 9">
    <name type="scientific">Isosphaera pallida (strain ATCC 43644 / DSM 9630 / IS1B)</name>
    <dbReference type="NCBI Taxonomy" id="575540"/>
    <lineage>
        <taxon>Bacteria</taxon>
        <taxon>Pseudomonadati</taxon>
        <taxon>Planctomycetota</taxon>
        <taxon>Planctomycetia</taxon>
        <taxon>Isosphaerales</taxon>
        <taxon>Isosphaeraceae</taxon>
        <taxon>Isosphaera</taxon>
    </lineage>
</organism>
<evidence type="ECO:0000256" key="4">
    <source>
        <dbReference type="ARBA" id="ARBA00022679"/>
    </source>
</evidence>
<proteinExistence type="predicted"/>
<dbReference type="HOGENOM" id="CLU_049421_4_0_0"/>
<keyword evidence="9" id="KW-1185">Reference proteome</keyword>
<keyword evidence="4" id="KW-0808">Transferase</keyword>
<keyword evidence="2" id="KW-1003">Cell membrane</keyword>
<evidence type="ECO:0000313" key="9">
    <source>
        <dbReference type="Proteomes" id="UP000008631"/>
    </source>
</evidence>
<dbReference type="EMBL" id="CP002353">
    <property type="protein sequence ID" value="ADV61922.1"/>
    <property type="molecule type" value="Genomic_DNA"/>
</dbReference>
<dbReference type="GO" id="GO:0005886">
    <property type="term" value="C:plasma membrane"/>
    <property type="evidence" value="ECO:0007669"/>
    <property type="project" value="UniProtKB-SubCell"/>
</dbReference>
<dbReference type="OrthoDB" id="9801955at2"/>
<dbReference type="InterPro" id="IPR004960">
    <property type="entry name" value="LipA_acyltrans"/>
</dbReference>
<protein>
    <submittedName>
        <fullName evidence="8">Lipid A biosynthesis acyltransferase</fullName>
    </submittedName>
</protein>
<dbReference type="Proteomes" id="UP000008631">
    <property type="component" value="Chromosome"/>
</dbReference>
<dbReference type="PANTHER" id="PTHR30606:SF10">
    <property type="entry name" value="PHOSPHATIDYLINOSITOL MANNOSIDE ACYLTRANSFERASE"/>
    <property type="match status" value="1"/>
</dbReference>
<reference evidence="8 9" key="2">
    <citation type="journal article" date="2011" name="Stand. Genomic Sci.">
        <title>Complete genome sequence of Isosphaera pallida type strain (IS1B).</title>
        <authorList>
            <consortium name="US DOE Joint Genome Institute (JGI-PGF)"/>
            <person name="Goker M."/>
            <person name="Cleland D."/>
            <person name="Saunders E."/>
            <person name="Lapidus A."/>
            <person name="Nolan M."/>
            <person name="Lucas S."/>
            <person name="Hammon N."/>
            <person name="Deshpande S."/>
            <person name="Cheng J.F."/>
            <person name="Tapia R."/>
            <person name="Han C."/>
            <person name="Goodwin L."/>
            <person name="Pitluck S."/>
            <person name="Liolios K."/>
            <person name="Pagani I."/>
            <person name="Ivanova N."/>
            <person name="Mavromatis K."/>
            <person name="Pati A."/>
            <person name="Chen A."/>
            <person name="Palaniappan K."/>
            <person name="Land M."/>
            <person name="Hauser L."/>
            <person name="Chang Y.J."/>
            <person name="Jeffries C.D."/>
            <person name="Detter J.C."/>
            <person name="Beck B."/>
            <person name="Woyke T."/>
            <person name="Bristow J."/>
            <person name="Eisen J.A."/>
            <person name="Markowitz V."/>
            <person name="Hugenholtz P."/>
            <person name="Kyrpides N.C."/>
            <person name="Klenk H.P."/>
        </authorList>
    </citation>
    <scope>NUCLEOTIDE SEQUENCE [LARGE SCALE GENOMIC DNA]</scope>
    <source>
        <strain evidence="9">ATCC 43644 / DSM 9630 / IS1B</strain>
    </source>
</reference>
<feature type="region of interest" description="Disordered" evidence="7">
    <location>
        <begin position="325"/>
        <end position="356"/>
    </location>
</feature>